<feature type="region of interest" description="Disordered" evidence="1">
    <location>
        <begin position="465"/>
        <end position="496"/>
    </location>
</feature>
<dbReference type="Proteomes" id="UP001229421">
    <property type="component" value="Unassembled WGS sequence"/>
</dbReference>
<dbReference type="EMBL" id="JAUHHV010000012">
    <property type="protein sequence ID" value="KAK1406439.1"/>
    <property type="molecule type" value="Genomic_DNA"/>
</dbReference>
<evidence type="ECO:0000313" key="3">
    <source>
        <dbReference type="EMBL" id="KAK1406439.1"/>
    </source>
</evidence>
<evidence type="ECO:0000256" key="1">
    <source>
        <dbReference type="SAM" id="MobiDB-lite"/>
    </source>
</evidence>
<dbReference type="InterPro" id="IPR029480">
    <property type="entry name" value="Transpos_assoc"/>
</dbReference>
<dbReference type="AlphaFoldDB" id="A0AAD8JN25"/>
<accession>A0AAD8JN25</accession>
<evidence type="ECO:0000313" key="4">
    <source>
        <dbReference type="Proteomes" id="UP001229421"/>
    </source>
</evidence>
<evidence type="ECO:0000259" key="2">
    <source>
        <dbReference type="Pfam" id="PF13963"/>
    </source>
</evidence>
<organism evidence="3 4">
    <name type="scientific">Tagetes erecta</name>
    <name type="common">African marigold</name>
    <dbReference type="NCBI Taxonomy" id="13708"/>
    <lineage>
        <taxon>Eukaryota</taxon>
        <taxon>Viridiplantae</taxon>
        <taxon>Streptophyta</taxon>
        <taxon>Embryophyta</taxon>
        <taxon>Tracheophyta</taxon>
        <taxon>Spermatophyta</taxon>
        <taxon>Magnoliopsida</taxon>
        <taxon>eudicotyledons</taxon>
        <taxon>Gunneridae</taxon>
        <taxon>Pentapetalae</taxon>
        <taxon>asterids</taxon>
        <taxon>campanulids</taxon>
        <taxon>Asterales</taxon>
        <taxon>Asteraceae</taxon>
        <taxon>Asteroideae</taxon>
        <taxon>Heliantheae alliance</taxon>
        <taxon>Tageteae</taxon>
        <taxon>Tagetes</taxon>
    </lineage>
</organism>
<gene>
    <name evidence="3" type="ORF">QVD17_41737</name>
</gene>
<name>A0AAD8JN25_TARER</name>
<protein>
    <recommendedName>
        <fullName evidence="2">Transposase-associated domain-containing protein</fullName>
    </recommendedName>
</protein>
<reference evidence="3" key="1">
    <citation type="journal article" date="2023" name="bioRxiv">
        <title>Improved chromosome-level genome assembly for marigold (Tagetes erecta).</title>
        <authorList>
            <person name="Jiang F."/>
            <person name="Yuan L."/>
            <person name="Wang S."/>
            <person name="Wang H."/>
            <person name="Xu D."/>
            <person name="Wang A."/>
            <person name="Fan W."/>
        </authorList>
    </citation>
    <scope>NUCLEOTIDE SEQUENCE</scope>
    <source>
        <strain evidence="3">WSJ</strain>
        <tissue evidence="3">Leaf</tissue>
    </source>
</reference>
<feature type="domain" description="Transposase-associated" evidence="2">
    <location>
        <begin position="62"/>
        <end position="150"/>
    </location>
</feature>
<dbReference type="Pfam" id="PF13963">
    <property type="entry name" value="Transpos_assoc"/>
    <property type="match status" value="1"/>
</dbReference>
<comment type="caution">
    <text evidence="3">The sequence shown here is derived from an EMBL/GenBank/DDBJ whole genome shotgun (WGS) entry which is preliminary data.</text>
</comment>
<keyword evidence="4" id="KW-1185">Reference proteome</keyword>
<sequence>MNAGANDGDEDGEGDEKQHHFQLKIKLKIEDVRAYNQRIIDDVEKEMGLTSTLSNMEWFTNRQWMKKKTNSDGYCNMKYCENVNLFLDFAYSNETTIDRRVTKHGKIVYEIKCPCFKCQNAFYSRREKVQKHLLKNAFMDNYTTWHAHGETSIHEVGQSSNTMEVDAADDDDDNAYRRMVLDSMHPSDYNPTQQLNLESNNLEVHAPNPEAKGFYDMLEAADELLWEGEKATDFKKLEAATNFLNWKSMFNVSTACYNHNISMVKALLPKENKLPENFYDTKKSLEKLSLPKERIDVCKNHCMLNREPRNFAPDILCSSSTDTRLSIFKHPSRRLSRGKPILPTDKDRLKAHTYTLLNCQELHDFVILYDEEQRALFPDCEKAILDEKKDEGFARWLQIYVLDNPVNSHVRDVAQAEDDNIVGDDDDEEDTEHFFQENERLTCASTEDLFYVTHVETNVIKEVDDMNDGDQEEEEAAFECIDSDEDADEFEDEDTD</sequence>
<proteinExistence type="predicted"/>